<dbReference type="PANTHER" id="PTHR34353">
    <property type="entry name" value="CRISPR-ASSOCIATED ENDONUCLEASE CAS1 1"/>
    <property type="match status" value="1"/>
</dbReference>
<dbReference type="GO" id="GO:0004520">
    <property type="term" value="F:DNA endonuclease activity"/>
    <property type="evidence" value="ECO:0007669"/>
    <property type="project" value="InterPro"/>
</dbReference>
<dbReference type="GO" id="GO:0046872">
    <property type="term" value="F:metal ion binding"/>
    <property type="evidence" value="ECO:0007669"/>
    <property type="project" value="UniProtKB-UniRule"/>
</dbReference>
<dbReference type="InterPro" id="IPR002729">
    <property type="entry name" value="CRISPR-assoc_Cas1"/>
</dbReference>
<dbReference type="Gene3D" id="3.100.10.20">
    <property type="entry name" value="CRISPR-associated endonuclease Cas1, N-terminal domain"/>
    <property type="match status" value="1"/>
</dbReference>
<dbReference type="InterPro" id="IPR042211">
    <property type="entry name" value="CRISPR-assoc_Cas1_N"/>
</dbReference>
<evidence type="ECO:0000256" key="8">
    <source>
        <dbReference type="HAMAP-Rule" id="MF_01470"/>
    </source>
</evidence>
<dbReference type="AlphaFoldDB" id="A0A1G6NGF9"/>
<feature type="binding site" evidence="8">
    <location>
        <position position="236"/>
    </location>
    <ligand>
        <name>Mn(2+)</name>
        <dbReference type="ChEBI" id="CHEBI:29035"/>
    </ligand>
</feature>
<comment type="subunit">
    <text evidence="8">Homodimer, forms a heterotetramer with a Cas2 homodimer.</text>
</comment>
<dbReference type="STRING" id="604330.SAMN04489857_1168"/>
<sequence length="335" mass="36238">MSDLLAGMGRPSRRGAPPPDIVDLVRVEDRISFLYFEHCKINRSDNAITVRDDTGTTYVPAASVSVLMLGPGAAITHGAVVLLGECGATVIWVGENGVRMYAFGKPLTHSSALLQTQARLVTNRRTRLAVARLMYAKRFPGEDVSRLTMAQLRGREGVRVRRVYKQWSEKTGVDWDRRTYNPTNFDDATEINKALSAAHVCLYALAHAAIVSVGCSPGLGFVHTGHEKSFVYDVADLYKAELSIPVAFKTAADGPEDIGAETRRRMRDAVCDLKLLQRMVGDIKDLLLSAASPKEKAALAGKAALDPAANHLGLWDEKSGEVAAGRSYGAGEVGD</sequence>
<evidence type="ECO:0000256" key="7">
    <source>
        <dbReference type="ARBA" id="ARBA00023125"/>
    </source>
</evidence>
<keyword evidence="3 8" id="KW-0255">Endonuclease</keyword>
<dbReference type="InterPro" id="IPR033641">
    <property type="entry name" value="Cas1_I-E"/>
</dbReference>
<evidence type="ECO:0000313" key="10">
    <source>
        <dbReference type="Proteomes" id="UP000198528"/>
    </source>
</evidence>
<comment type="cofactor">
    <cofactor evidence="8">
        <name>Mg(2+)</name>
        <dbReference type="ChEBI" id="CHEBI:18420"/>
    </cofactor>
    <cofactor evidence="8">
        <name>Mn(2+)</name>
        <dbReference type="ChEBI" id="CHEBI:29035"/>
    </cofactor>
</comment>
<dbReference type="GO" id="GO:0051607">
    <property type="term" value="P:defense response to virus"/>
    <property type="evidence" value="ECO:0007669"/>
    <property type="project" value="UniProtKB-UniRule"/>
</dbReference>
<keyword evidence="1 8" id="KW-0540">Nuclease</keyword>
<name>A0A1G6NGF9_9ACTN</name>
<dbReference type="HAMAP" id="MF_01470">
    <property type="entry name" value="Cas1"/>
    <property type="match status" value="1"/>
</dbReference>
<dbReference type="GO" id="GO:0003677">
    <property type="term" value="F:DNA binding"/>
    <property type="evidence" value="ECO:0007669"/>
    <property type="project" value="UniProtKB-KW"/>
</dbReference>
<proteinExistence type="inferred from homology"/>
<evidence type="ECO:0000256" key="4">
    <source>
        <dbReference type="ARBA" id="ARBA00022801"/>
    </source>
</evidence>
<evidence type="ECO:0000313" key="9">
    <source>
        <dbReference type="EMBL" id="SDC66960.1"/>
    </source>
</evidence>
<gene>
    <name evidence="8" type="primary">cas1</name>
    <name evidence="9" type="ORF">SAMN04487824_1362</name>
</gene>
<feature type="binding site" evidence="8">
    <location>
        <position position="223"/>
    </location>
    <ligand>
        <name>Mn(2+)</name>
        <dbReference type="ChEBI" id="CHEBI:29035"/>
    </ligand>
</feature>
<dbReference type="EC" id="3.1.-.-" evidence="8"/>
<evidence type="ECO:0000256" key="3">
    <source>
        <dbReference type="ARBA" id="ARBA00022759"/>
    </source>
</evidence>
<keyword evidence="5 8" id="KW-0460">Magnesium</keyword>
<comment type="similarity">
    <text evidence="8">Belongs to the CRISPR-associated endonuclease Cas1 family.</text>
</comment>
<keyword evidence="7 8" id="KW-0238">DNA-binding</keyword>
<dbReference type="RefSeq" id="WP_090847848.1">
    <property type="nucleotide sequence ID" value="NZ_FMZL01000036.1"/>
</dbReference>
<dbReference type="CDD" id="cd09719">
    <property type="entry name" value="Cas1_I-E"/>
    <property type="match status" value="1"/>
</dbReference>
<evidence type="ECO:0000256" key="5">
    <source>
        <dbReference type="ARBA" id="ARBA00022842"/>
    </source>
</evidence>
<dbReference type="Proteomes" id="UP000198528">
    <property type="component" value="Unassembled WGS sequence"/>
</dbReference>
<reference evidence="10" key="1">
    <citation type="submission" date="2016-10" db="EMBL/GenBank/DDBJ databases">
        <authorList>
            <person name="Varghese N."/>
            <person name="Submissions S."/>
        </authorList>
    </citation>
    <scope>NUCLEOTIDE SEQUENCE [LARGE SCALE GENOMIC DNA]</scope>
    <source>
        <strain evidence="10">DSM 22619</strain>
    </source>
</reference>
<dbReference type="GO" id="GO:0043571">
    <property type="term" value="P:maintenance of CRISPR repeat elements"/>
    <property type="evidence" value="ECO:0007669"/>
    <property type="project" value="UniProtKB-UniRule"/>
</dbReference>
<keyword evidence="6 8" id="KW-0051">Antiviral defense</keyword>
<keyword evidence="4 8" id="KW-0378">Hydrolase</keyword>
<keyword evidence="10" id="KW-1185">Reference proteome</keyword>
<dbReference type="InterPro" id="IPR019851">
    <property type="entry name" value="CRISPR-assoc_Cas1_ECOLI"/>
</dbReference>
<accession>A0A1G6NGF9</accession>
<comment type="function">
    <text evidence="8">CRISPR (clustered regularly interspaced short palindromic repeat), is an adaptive immune system that provides protection against mobile genetic elements (viruses, transposable elements and conjugative plasmids). CRISPR clusters contain spacers, sequences complementary to antecedent mobile elements, and target invading nucleic acids. CRISPR clusters are transcribed and processed into CRISPR RNA (crRNA). Acts as a dsDNA endonuclease. Involved in the integration of spacer DNA into the CRISPR cassette.</text>
</comment>
<dbReference type="NCBIfam" id="TIGR03638">
    <property type="entry name" value="cas1_ECOLI"/>
    <property type="match status" value="1"/>
</dbReference>
<keyword evidence="8" id="KW-0464">Manganese</keyword>
<protein>
    <recommendedName>
        <fullName evidence="8">CRISPR-associated endonuclease Cas1</fullName>
        <ecNumber evidence="8">3.1.-.-</ecNumber>
    </recommendedName>
</protein>
<evidence type="ECO:0000256" key="2">
    <source>
        <dbReference type="ARBA" id="ARBA00022723"/>
    </source>
</evidence>
<dbReference type="PANTHER" id="PTHR34353:SF3">
    <property type="entry name" value="CRISPR-ASSOCIATED ENDONUCLEASE CAS1"/>
    <property type="match status" value="1"/>
</dbReference>
<keyword evidence="2 8" id="KW-0479">Metal-binding</keyword>
<feature type="binding site" evidence="8">
    <location>
        <position position="156"/>
    </location>
    <ligand>
        <name>Mn(2+)</name>
        <dbReference type="ChEBI" id="CHEBI:29035"/>
    </ligand>
</feature>
<evidence type="ECO:0000256" key="6">
    <source>
        <dbReference type="ARBA" id="ARBA00023118"/>
    </source>
</evidence>
<dbReference type="GO" id="GO:0016787">
    <property type="term" value="F:hydrolase activity"/>
    <property type="evidence" value="ECO:0007669"/>
    <property type="project" value="UniProtKB-KW"/>
</dbReference>
<dbReference type="InterPro" id="IPR050646">
    <property type="entry name" value="Cas1"/>
</dbReference>
<dbReference type="Pfam" id="PF01867">
    <property type="entry name" value="Cas_Cas1"/>
    <property type="match status" value="2"/>
</dbReference>
<dbReference type="Gene3D" id="1.20.120.920">
    <property type="entry name" value="CRISPR-associated endonuclease Cas1, C-terminal domain"/>
    <property type="match status" value="1"/>
</dbReference>
<organism evidence="9 10">
    <name type="scientific">Parafannyhessea umbonata</name>
    <dbReference type="NCBI Taxonomy" id="604330"/>
    <lineage>
        <taxon>Bacteria</taxon>
        <taxon>Bacillati</taxon>
        <taxon>Actinomycetota</taxon>
        <taxon>Coriobacteriia</taxon>
        <taxon>Coriobacteriales</taxon>
        <taxon>Atopobiaceae</taxon>
        <taxon>Parafannyhessea</taxon>
    </lineage>
</organism>
<evidence type="ECO:0000256" key="1">
    <source>
        <dbReference type="ARBA" id="ARBA00022722"/>
    </source>
</evidence>
<dbReference type="InterPro" id="IPR042206">
    <property type="entry name" value="CRISPR-assoc_Cas1_C"/>
</dbReference>
<dbReference type="EMBL" id="FMZL01000036">
    <property type="protein sequence ID" value="SDC66960.1"/>
    <property type="molecule type" value="Genomic_DNA"/>
</dbReference>